<feature type="domain" description="EGF-like" evidence="11">
    <location>
        <begin position="95"/>
        <end position="136"/>
    </location>
</feature>
<keyword evidence="2 9" id="KW-0245">EGF-like domain</keyword>
<dbReference type="GO" id="GO:0005154">
    <property type="term" value="F:epidermal growth factor receptor binding"/>
    <property type="evidence" value="ECO:0007669"/>
    <property type="project" value="TreeGrafter"/>
</dbReference>
<sequence length="193" mass="21362">MGSVFGGTVYKLGTKQLWITLLCHQTSHQQKMFTQRPTNLERVILSAVAVLLLLTTTGQTAILTDNLQTTAASLLSNTTTQLNTSSVEHPKVLRTFKSCDSKDEKYCENGGECMYPQDSDEPFCICSSSYSGPRCHFFSDTTHTLPEFEQMIGIIFGVAVLFLILAIVIYCFINRRCMKSAPLIKSAPSETSV</sequence>
<feature type="disulfide bond" evidence="9">
    <location>
        <begin position="126"/>
        <end position="135"/>
    </location>
</feature>
<protein>
    <recommendedName>
        <fullName evidence="11">EGF-like domain-containing protein</fullName>
    </recommendedName>
</protein>
<dbReference type="Proteomes" id="UP001153269">
    <property type="component" value="Unassembled WGS sequence"/>
</dbReference>
<feature type="transmembrane region" description="Helical" evidence="10">
    <location>
        <begin position="151"/>
        <end position="173"/>
    </location>
</feature>
<keyword evidence="13" id="KW-1185">Reference proteome</keyword>
<keyword evidence="5" id="KW-0339">Growth factor</keyword>
<comment type="caution">
    <text evidence="9">Lacks conserved residue(s) required for the propagation of feature annotation.</text>
</comment>
<evidence type="ECO:0000256" key="2">
    <source>
        <dbReference type="ARBA" id="ARBA00022536"/>
    </source>
</evidence>
<feature type="transmembrane region" description="Helical" evidence="10">
    <location>
        <begin position="43"/>
        <end position="63"/>
    </location>
</feature>
<evidence type="ECO:0000256" key="10">
    <source>
        <dbReference type="SAM" id="Phobius"/>
    </source>
</evidence>
<dbReference type="InterPro" id="IPR000742">
    <property type="entry name" value="EGF"/>
</dbReference>
<accession>A0A9N7UN87</accession>
<dbReference type="Pfam" id="PF00008">
    <property type="entry name" value="EGF"/>
    <property type="match status" value="1"/>
</dbReference>
<dbReference type="PANTHER" id="PTHR10740">
    <property type="entry name" value="TRANSFORMING GROWTH FACTOR ALPHA"/>
    <property type="match status" value="1"/>
</dbReference>
<gene>
    <name evidence="12" type="ORF">PLEPLA_LOCUS23641</name>
</gene>
<evidence type="ECO:0000256" key="8">
    <source>
        <dbReference type="ARBA" id="ARBA00023180"/>
    </source>
</evidence>
<comment type="subcellular location">
    <subcellularLocation>
        <location evidence="1">Membrane</location>
        <topology evidence="1">Single-pass type I membrane protein</topology>
    </subcellularLocation>
</comment>
<dbReference type="Gene3D" id="2.10.25.10">
    <property type="entry name" value="Laminin"/>
    <property type="match status" value="1"/>
</dbReference>
<dbReference type="EMBL" id="CADEAL010001780">
    <property type="protein sequence ID" value="CAB1435580.1"/>
    <property type="molecule type" value="Genomic_DNA"/>
</dbReference>
<dbReference type="GO" id="GO:0007173">
    <property type="term" value="P:epidermal growth factor receptor signaling pathway"/>
    <property type="evidence" value="ECO:0007669"/>
    <property type="project" value="TreeGrafter"/>
</dbReference>
<evidence type="ECO:0000256" key="5">
    <source>
        <dbReference type="ARBA" id="ARBA00023030"/>
    </source>
</evidence>
<evidence type="ECO:0000313" key="12">
    <source>
        <dbReference type="EMBL" id="CAB1435580.1"/>
    </source>
</evidence>
<evidence type="ECO:0000256" key="6">
    <source>
        <dbReference type="ARBA" id="ARBA00023136"/>
    </source>
</evidence>
<dbReference type="SUPFAM" id="SSF57196">
    <property type="entry name" value="EGF/Laminin"/>
    <property type="match status" value="1"/>
</dbReference>
<reference evidence="12" key="1">
    <citation type="submission" date="2020-03" db="EMBL/GenBank/DDBJ databases">
        <authorList>
            <person name="Weist P."/>
        </authorList>
    </citation>
    <scope>NUCLEOTIDE SEQUENCE</scope>
</reference>
<dbReference type="PANTHER" id="PTHR10740:SF10">
    <property type="entry name" value="EPIGEN"/>
    <property type="match status" value="1"/>
</dbReference>
<keyword evidence="8" id="KW-0325">Glycoprotein</keyword>
<dbReference type="GO" id="GO:0005615">
    <property type="term" value="C:extracellular space"/>
    <property type="evidence" value="ECO:0007669"/>
    <property type="project" value="TreeGrafter"/>
</dbReference>
<name>A0A9N7UN87_PLEPL</name>
<evidence type="ECO:0000256" key="4">
    <source>
        <dbReference type="ARBA" id="ARBA00022989"/>
    </source>
</evidence>
<dbReference type="GO" id="GO:0008083">
    <property type="term" value="F:growth factor activity"/>
    <property type="evidence" value="ECO:0007669"/>
    <property type="project" value="UniProtKB-KW"/>
</dbReference>
<evidence type="ECO:0000256" key="1">
    <source>
        <dbReference type="ARBA" id="ARBA00004479"/>
    </source>
</evidence>
<comment type="caution">
    <text evidence="12">The sequence shown here is derived from an EMBL/GenBank/DDBJ whole genome shotgun (WGS) entry which is preliminary data.</text>
</comment>
<keyword evidence="7 9" id="KW-1015">Disulfide bond</keyword>
<dbReference type="GO" id="GO:0045840">
    <property type="term" value="P:positive regulation of mitotic nuclear division"/>
    <property type="evidence" value="ECO:0007669"/>
    <property type="project" value="TreeGrafter"/>
</dbReference>
<dbReference type="PROSITE" id="PS50026">
    <property type="entry name" value="EGF_3"/>
    <property type="match status" value="1"/>
</dbReference>
<dbReference type="GO" id="GO:0016020">
    <property type="term" value="C:membrane"/>
    <property type="evidence" value="ECO:0007669"/>
    <property type="project" value="UniProtKB-SubCell"/>
</dbReference>
<organism evidence="12 13">
    <name type="scientific">Pleuronectes platessa</name>
    <name type="common">European plaice</name>
    <dbReference type="NCBI Taxonomy" id="8262"/>
    <lineage>
        <taxon>Eukaryota</taxon>
        <taxon>Metazoa</taxon>
        <taxon>Chordata</taxon>
        <taxon>Craniata</taxon>
        <taxon>Vertebrata</taxon>
        <taxon>Euteleostomi</taxon>
        <taxon>Actinopterygii</taxon>
        <taxon>Neopterygii</taxon>
        <taxon>Teleostei</taxon>
        <taxon>Neoteleostei</taxon>
        <taxon>Acanthomorphata</taxon>
        <taxon>Carangaria</taxon>
        <taxon>Pleuronectiformes</taxon>
        <taxon>Pleuronectoidei</taxon>
        <taxon>Pleuronectidae</taxon>
        <taxon>Pleuronectes</taxon>
    </lineage>
</organism>
<evidence type="ECO:0000256" key="9">
    <source>
        <dbReference type="PROSITE-ProRule" id="PRU00076"/>
    </source>
</evidence>
<keyword evidence="6 10" id="KW-0472">Membrane</keyword>
<evidence type="ECO:0000259" key="11">
    <source>
        <dbReference type="PROSITE" id="PS50026"/>
    </source>
</evidence>
<keyword evidence="3 10" id="KW-0812">Transmembrane</keyword>
<feature type="disulfide bond" evidence="9">
    <location>
        <begin position="107"/>
        <end position="124"/>
    </location>
</feature>
<dbReference type="PROSITE" id="PS00022">
    <property type="entry name" value="EGF_1"/>
    <property type="match status" value="1"/>
</dbReference>
<evidence type="ECO:0000256" key="3">
    <source>
        <dbReference type="ARBA" id="ARBA00022692"/>
    </source>
</evidence>
<keyword evidence="4 10" id="KW-1133">Transmembrane helix</keyword>
<proteinExistence type="predicted"/>
<dbReference type="GO" id="GO:0008284">
    <property type="term" value="P:positive regulation of cell population proliferation"/>
    <property type="evidence" value="ECO:0007669"/>
    <property type="project" value="TreeGrafter"/>
</dbReference>
<evidence type="ECO:0000313" key="13">
    <source>
        <dbReference type="Proteomes" id="UP001153269"/>
    </source>
</evidence>
<dbReference type="AlphaFoldDB" id="A0A9N7UN87"/>
<evidence type="ECO:0000256" key="7">
    <source>
        <dbReference type="ARBA" id="ARBA00023157"/>
    </source>
</evidence>